<reference evidence="1 2" key="1">
    <citation type="journal article" date="2019" name="Commun. Biol.">
        <title>The bagworm genome reveals a unique fibroin gene that provides high tensile strength.</title>
        <authorList>
            <person name="Kono N."/>
            <person name="Nakamura H."/>
            <person name="Ohtoshi R."/>
            <person name="Tomita M."/>
            <person name="Numata K."/>
            <person name="Arakawa K."/>
        </authorList>
    </citation>
    <scope>NUCLEOTIDE SEQUENCE [LARGE SCALE GENOMIC DNA]</scope>
</reference>
<name>A0A4C2AAD8_EUMVA</name>
<dbReference type="Proteomes" id="UP000299102">
    <property type="component" value="Unassembled WGS sequence"/>
</dbReference>
<sequence length="115" mass="13352">MKVNVGKTEMMVFEKSEKTTACDIFIEDEKVEQVKEFIYSGILFTNDRKYETDIERKVNAENKIFLIVISTTKWACEPQRVVVTSTYGHSQPKESPVHCLPIRQEWGYLMEGRVG</sequence>
<protein>
    <submittedName>
        <fullName evidence="1">Uncharacterized protein</fullName>
    </submittedName>
</protein>
<gene>
    <name evidence="1" type="ORF">EVAR_46827_1</name>
</gene>
<comment type="caution">
    <text evidence="1">The sequence shown here is derived from an EMBL/GenBank/DDBJ whole genome shotgun (WGS) entry which is preliminary data.</text>
</comment>
<evidence type="ECO:0000313" key="2">
    <source>
        <dbReference type="Proteomes" id="UP000299102"/>
    </source>
</evidence>
<organism evidence="1 2">
    <name type="scientific">Eumeta variegata</name>
    <name type="common">Bagworm moth</name>
    <name type="synonym">Eumeta japonica</name>
    <dbReference type="NCBI Taxonomy" id="151549"/>
    <lineage>
        <taxon>Eukaryota</taxon>
        <taxon>Metazoa</taxon>
        <taxon>Ecdysozoa</taxon>
        <taxon>Arthropoda</taxon>
        <taxon>Hexapoda</taxon>
        <taxon>Insecta</taxon>
        <taxon>Pterygota</taxon>
        <taxon>Neoptera</taxon>
        <taxon>Endopterygota</taxon>
        <taxon>Lepidoptera</taxon>
        <taxon>Glossata</taxon>
        <taxon>Ditrysia</taxon>
        <taxon>Tineoidea</taxon>
        <taxon>Psychidae</taxon>
        <taxon>Oiketicinae</taxon>
        <taxon>Eumeta</taxon>
    </lineage>
</organism>
<proteinExistence type="predicted"/>
<evidence type="ECO:0000313" key="1">
    <source>
        <dbReference type="EMBL" id="GBP96174.1"/>
    </source>
</evidence>
<keyword evidence="2" id="KW-1185">Reference proteome</keyword>
<accession>A0A4C2AAD8</accession>
<dbReference type="AlphaFoldDB" id="A0A4C2AAD8"/>
<dbReference type="EMBL" id="BGZK01002749">
    <property type="protein sequence ID" value="GBP96174.1"/>
    <property type="molecule type" value="Genomic_DNA"/>
</dbReference>
<dbReference type="OrthoDB" id="425681at2759"/>